<organism evidence="1 2">
    <name type="scientific">Mycteria americana</name>
    <name type="common">Wood stork</name>
    <dbReference type="NCBI Taxonomy" id="33587"/>
    <lineage>
        <taxon>Eukaryota</taxon>
        <taxon>Metazoa</taxon>
        <taxon>Chordata</taxon>
        <taxon>Craniata</taxon>
        <taxon>Vertebrata</taxon>
        <taxon>Euteleostomi</taxon>
        <taxon>Archelosauria</taxon>
        <taxon>Archosauria</taxon>
        <taxon>Dinosauria</taxon>
        <taxon>Saurischia</taxon>
        <taxon>Theropoda</taxon>
        <taxon>Coelurosauria</taxon>
        <taxon>Aves</taxon>
        <taxon>Neognathae</taxon>
        <taxon>Neoaves</taxon>
        <taxon>Aequornithes</taxon>
        <taxon>Ciconiiformes</taxon>
        <taxon>Ciconiidae</taxon>
        <taxon>Mycteria</taxon>
    </lineage>
</organism>
<evidence type="ECO:0000313" key="2">
    <source>
        <dbReference type="Proteomes" id="UP001333110"/>
    </source>
</evidence>
<comment type="caution">
    <text evidence="1">The sequence shown here is derived from an EMBL/GenBank/DDBJ whole genome shotgun (WGS) entry which is preliminary data.</text>
</comment>
<gene>
    <name evidence="1" type="ORF">QYF61_021685</name>
</gene>
<name>A0AAN7NWU1_MYCAM</name>
<dbReference type="Proteomes" id="UP001333110">
    <property type="component" value="Unassembled WGS sequence"/>
</dbReference>
<protein>
    <submittedName>
        <fullName evidence="1">Uncharacterized protein</fullName>
    </submittedName>
</protein>
<sequence>MQQTGEGPKEGHKDDQGAGECVLCKKTEGVRSFHPRKEAAWGISSRGYNGYGGFLFTKSHMEKTRGNRYNFHQERFHLGIRKKFFTVRTIIHQNNLPRDVVESSSLEVFKTQLYRVLDNLTKLHKRACVEREPAKESQPKRAPLLPEPNCLGASAAAEVPHHTKGQGSPFLLLWVLPAVKEKRAKSCGEEVPSERSWTLSALSLCHLVQGKSVVWKRGAPGAQLPPAAERWGRMYTVGKAAAASVQHKCLPATGGEKGHPAPVFSKLTSQVTKSTFTARRDGRWLLLGTNLQEKRCAHCAAPWQKGPPASCISPWPCVRGGDSQVALLQPATWDMPSRVGQQHGGRLG</sequence>
<keyword evidence="2" id="KW-1185">Reference proteome</keyword>
<evidence type="ECO:0000313" key="1">
    <source>
        <dbReference type="EMBL" id="KAK4832286.1"/>
    </source>
</evidence>
<dbReference type="EMBL" id="JAUNZN010000001">
    <property type="protein sequence ID" value="KAK4832286.1"/>
    <property type="molecule type" value="Genomic_DNA"/>
</dbReference>
<dbReference type="AlphaFoldDB" id="A0AAN7NWU1"/>
<proteinExistence type="predicted"/>
<accession>A0AAN7NWU1</accession>
<reference evidence="1 2" key="1">
    <citation type="journal article" date="2023" name="J. Hered.">
        <title>Chromosome-level genome of the wood stork (Mycteria americana) provides insight into avian chromosome evolution.</title>
        <authorList>
            <person name="Flamio R. Jr."/>
            <person name="Ramstad K.M."/>
        </authorList>
    </citation>
    <scope>NUCLEOTIDE SEQUENCE [LARGE SCALE GENOMIC DNA]</scope>
    <source>
        <strain evidence="1">JAX WOST 10</strain>
    </source>
</reference>